<gene>
    <name evidence="6" type="ORF">BDN70DRAFT_906262</name>
</gene>
<dbReference type="Pfam" id="PF01425">
    <property type="entry name" value="Amidase"/>
    <property type="match status" value="1"/>
</dbReference>
<feature type="domain" description="Amidase" evidence="5">
    <location>
        <begin position="66"/>
        <end position="568"/>
    </location>
</feature>
<accession>A0A9P6CTJ9</accession>
<sequence length="589" mass="63398">MLFSFSPSAHQRACAWKQQERQSKIDALPAVYCAPLSLSEEKIHTLSISQLVAQCRSGNISPSAIMLAYAKKTLIAQEKTNCLTDIMFEESLLIPPVANWGPGVDLDAGANESVNRERSLLGVPISIKDTVDIKGHDTTIGYSKYVGHPASSSSAIVRLLQDAGALVLSKTTVPAGLLALETFSDVFGPTNNPYNPAFSVGASTGGGTALLACGGSKIEIGTDIAGSVRIPAHFCGIWGLKASAGRFPSWGTRSPLPGLEAIPIVASPMAGNLADLREFWKRVVACEPWQYDHTCVPLPWRNVDIHDEGRKLKWGIVWEDSTVPPSPACKRALSMVVAALKKQGHEVVDFHPPSAWEGLKIGYQLLFSDGGHQLKSHLTAGEKLNAAVRALLSMLSLPKLFKRVLAFLSRTSDPAGAELLDIMTTKSTLEVRELVAQRDAYRAAWLDRWVGEGLDFVLTVPMALPALEHGKSEKTGLVCAGYTFLFSVLDYPAGVLPITKVDRALDSLPASFFSPSPLSNSSQPPQPTYDGLSPVAKAVYSVYDADKMHGLPLGVQVIGRRLEEEKVLEGMQVVEDAVREMFGGFDGGV</sequence>
<dbReference type="GO" id="GO:0016787">
    <property type="term" value="F:hydrolase activity"/>
    <property type="evidence" value="ECO:0007669"/>
    <property type="project" value="UniProtKB-KW"/>
</dbReference>
<dbReference type="AlphaFoldDB" id="A0A9P6CTJ9"/>
<feature type="binding site" evidence="4">
    <location>
        <position position="177"/>
    </location>
    <ligand>
        <name>substrate</name>
    </ligand>
</feature>
<dbReference type="PANTHER" id="PTHR46072">
    <property type="entry name" value="AMIDASE-RELATED-RELATED"/>
    <property type="match status" value="1"/>
</dbReference>
<feature type="active site" description="Charge relay system" evidence="3">
    <location>
        <position position="203"/>
    </location>
</feature>
<evidence type="ECO:0000256" key="2">
    <source>
        <dbReference type="ARBA" id="ARBA00022801"/>
    </source>
</evidence>
<dbReference type="PANTHER" id="PTHR46072:SF10">
    <property type="entry name" value="ACETAMIDASE"/>
    <property type="match status" value="1"/>
</dbReference>
<keyword evidence="7" id="KW-1185">Reference proteome</keyword>
<evidence type="ECO:0000256" key="4">
    <source>
        <dbReference type="PIRSR" id="PIRSR001221-2"/>
    </source>
</evidence>
<feature type="binding site" evidence="4">
    <location>
        <position position="203"/>
    </location>
    <ligand>
        <name>substrate</name>
    </ligand>
</feature>
<feature type="active site" description="Acyl-ester intermediate" evidence="3">
    <location>
        <position position="227"/>
    </location>
</feature>
<dbReference type="Gene3D" id="3.90.1300.10">
    <property type="entry name" value="Amidase signature (AS) domain"/>
    <property type="match status" value="1"/>
</dbReference>
<evidence type="ECO:0000259" key="5">
    <source>
        <dbReference type="Pfam" id="PF01425"/>
    </source>
</evidence>
<comment type="caution">
    <text evidence="6">The sequence shown here is derived from an EMBL/GenBank/DDBJ whole genome shotgun (WGS) entry which is preliminary data.</text>
</comment>
<organism evidence="6 7">
    <name type="scientific">Pholiota conissans</name>
    <dbReference type="NCBI Taxonomy" id="109636"/>
    <lineage>
        <taxon>Eukaryota</taxon>
        <taxon>Fungi</taxon>
        <taxon>Dikarya</taxon>
        <taxon>Basidiomycota</taxon>
        <taxon>Agaricomycotina</taxon>
        <taxon>Agaricomycetes</taxon>
        <taxon>Agaricomycetidae</taxon>
        <taxon>Agaricales</taxon>
        <taxon>Agaricineae</taxon>
        <taxon>Strophariaceae</taxon>
        <taxon>Pholiota</taxon>
    </lineage>
</organism>
<evidence type="ECO:0000313" key="7">
    <source>
        <dbReference type="Proteomes" id="UP000807469"/>
    </source>
</evidence>
<evidence type="ECO:0000313" key="6">
    <source>
        <dbReference type="EMBL" id="KAF9479466.1"/>
    </source>
</evidence>
<evidence type="ECO:0000256" key="3">
    <source>
        <dbReference type="PIRSR" id="PIRSR001221-1"/>
    </source>
</evidence>
<dbReference type="OrthoDB" id="6428749at2759"/>
<keyword evidence="2" id="KW-0378">Hydrolase</keyword>
<dbReference type="EMBL" id="MU155212">
    <property type="protein sequence ID" value="KAF9479466.1"/>
    <property type="molecule type" value="Genomic_DNA"/>
</dbReference>
<dbReference type="Proteomes" id="UP000807469">
    <property type="component" value="Unassembled WGS sequence"/>
</dbReference>
<name>A0A9P6CTJ9_9AGAR</name>
<dbReference type="InterPro" id="IPR036928">
    <property type="entry name" value="AS_sf"/>
</dbReference>
<dbReference type="PIRSF" id="PIRSF001221">
    <property type="entry name" value="Amidase_fungi"/>
    <property type="match status" value="1"/>
</dbReference>
<comment type="similarity">
    <text evidence="1">Belongs to the amidase family.</text>
</comment>
<protein>
    <submittedName>
        <fullName evidence="6">Amidase signature enzyme</fullName>
    </submittedName>
</protein>
<proteinExistence type="inferred from homology"/>
<dbReference type="InterPro" id="IPR023631">
    <property type="entry name" value="Amidase_dom"/>
</dbReference>
<evidence type="ECO:0000256" key="1">
    <source>
        <dbReference type="ARBA" id="ARBA00009199"/>
    </source>
</evidence>
<dbReference type="SUPFAM" id="SSF75304">
    <property type="entry name" value="Amidase signature (AS) enzymes"/>
    <property type="match status" value="1"/>
</dbReference>
<feature type="active site" description="Charge relay system" evidence="3">
    <location>
        <position position="128"/>
    </location>
</feature>
<feature type="binding site" evidence="4">
    <location>
        <begin position="224"/>
        <end position="227"/>
    </location>
    <ligand>
        <name>substrate</name>
    </ligand>
</feature>
<reference evidence="6" key="1">
    <citation type="submission" date="2020-11" db="EMBL/GenBank/DDBJ databases">
        <authorList>
            <consortium name="DOE Joint Genome Institute"/>
            <person name="Ahrendt S."/>
            <person name="Riley R."/>
            <person name="Andreopoulos W."/>
            <person name="Labutti K."/>
            <person name="Pangilinan J."/>
            <person name="Ruiz-Duenas F.J."/>
            <person name="Barrasa J.M."/>
            <person name="Sanchez-Garcia M."/>
            <person name="Camarero S."/>
            <person name="Miyauchi S."/>
            <person name="Serrano A."/>
            <person name="Linde D."/>
            <person name="Babiker R."/>
            <person name="Drula E."/>
            <person name="Ayuso-Fernandez I."/>
            <person name="Pacheco R."/>
            <person name="Padilla G."/>
            <person name="Ferreira P."/>
            <person name="Barriuso J."/>
            <person name="Kellner H."/>
            <person name="Castanera R."/>
            <person name="Alfaro M."/>
            <person name="Ramirez L."/>
            <person name="Pisabarro A.G."/>
            <person name="Kuo A."/>
            <person name="Tritt A."/>
            <person name="Lipzen A."/>
            <person name="He G."/>
            <person name="Yan M."/>
            <person name="Ng V."/>
            <person name="Cullen D."/>
            <person name="Martin F."/>
            <person name="Rosso M.-N."/>
            <person name="Henrissat B."/>
            <person name="Hibbett D."/>
            <person name="Martinez A.T."/>
            <person name="Grigoriev I.V."/>
        </authorList>
    </citation>
    <scope>NUCLEOTIDE SEQUENCE</scope>
    <source>
        <strain evidence="6">CIRM-BRFM 674</strain>
    </source>
</reference>